<dbReference type="AlphaFoldDB" id="A0A809RTB4"/>
<reference evidence="2" key="1">
    <citation type="journal article" name="DNA Res.">
        <title>The physiological potential of anammox bacteria as revealed by their core genome structure.</title>
        <authorList>
            <person name="Okubo T."/>
            <person name="Toyoda A."/>
            <person name="Fukuhara K."/>
            <person name="Uchiyama I."/>
            <person name="Harigaya Y."/>
            <person name="Kuroiwa M."/>
            <person name="Suzuki T."/>
            <person name="Murakami Y."/>
            <person name="Suwa Y."/>
            <person name="Takami H."/>
        </authorList>
    </citation>
    <scope>NUCLEOTIDE SEQUENCE</scope>
    <source>
        <strain evidence="2">317325-2</strain>
    </source>
</reference>
<feature type="region of interest" description="Disordered" evidence="1">
    <location>
        <begin position="387"/>
        <end position="406"/>
    </location>
</feature>
<evidence type="ECO:0000313" key="2">
    <source>
        <dbReference type="EMBL" id="BBO22972.1"/>
    </source>
</evidence>
<dbReference type="Proteomes" id="UP000662873">
    <property type="component" value="Chromosome"/>
</dbReference>
<name>A0A809RTB4_9BACT</name>
<accession>A0A809RTB4</accession>
<organism evidence="2 3">
    <name type="scientific">Candidatus Nitrosymbiomonas proteolyticus</name>
    <dbReference type="NCBI Taxonomy" id="2608984"/>
    <lineage>
        <taxon>Bacteria</taxon>
        <taxon>Bacillati</taxon>
        <taxon>Armatimonadota</taxon>
        <taxon>Armatimonadota incertae sedis</taxon>
        <taxon>Candidatus Nitrosymbiomonas</taxon>
    </lineage>
</organism>
<proteinExistence type="predicted"/>
<dbReference type="EMBL" id="AP021858">
    <property type="protein sequence ID" value="BBO22972.1"/>
    <property type="molecule type" value="Genomic_DNA"/>
</dbReference>
<dbReference type="KEGG" id="npy:NPRO_05670"/>
<evidence type="ECO:0000313" key="3">
    <source>
        <dbReference type="Proteomes" id="UP000662873"/>
    </source>
</evidence>
<protein>
    <submittedName>
        <fullName evidence="2">Uncharacterized protein</fullName>
    </submittedName>
</protein>
<gene>
    <name evidence="2" type="ORF">NPRO_05670</name>
</gene>
<sequence>MEGRVKFALFVVIVAGGCAKAPPPTFDIWSNKLGAPTQARSRTFEEYVRAANVAEKLFPEYVNRVHFTPGIQKQIVDGLAPTLERLAKQTAEPCEFAFQPLGPFEAPPHQQGWRLIGRALAFRIQTSLLEGRGEEAVRDLLLATRFGFDICSGSATDASLGLTIVDDARRAFLPHLHQLGAEQLERLSAGLKGELDRRRSLSTAIHNEHLNMREAIQFVQDSFRKGEASLLSERLGLDVQDAVQYLDQLRGKSGEEQVAYFSGFGKEADLIREYEMGRADLNARQRDSLKPLSLPEPRPWWRLSKHLFFTFDSLLEARDRTVARTRLLAVEASVLASVKNSGQAPRDLNSLAESLVIDPYTGQKLLYRASGATYRLYSVGANLADDGGDTNEEHAEPDLTLEDFGP</sequence>
<dbReference type="PROSITE" id="PS51257">
    <property type="entry name" value="PROKAR_LIPOPROTEIN"/>
    <property type="match status" value="1"/>
</dbReference>
<evidence type="ECO:0000256" key="1">
    <source>
        <dbReference type="SAM" id="MobiDB-lite"/>
    </source>
</evidence>